<accession>A0A1I5WJP4</accession>
<dbReference type="AlphaFoldDB" id="A0A1I5WJP4"/>
<keyword evidence="3" id="KW-0813">Transport</keyword>
<dbReference type="SUPFAM" id="SSF160240">
    <property type="entry name" value="Cation efflux protein cytoplasmic domain-like"/>
    <property type="match status" value="1"/>
</dbReference>
<keyword evidence="5 7" id="KW-1133">Transmembrane helix</keyword>
<dbReference type="Proteomes" id="UP000182624">
    <property type="component" value="Unassembled WGS sequence"/>
</dbReference>
<feature type="domain" description="Cation efflux protein cytoplasmic" evidence="9">
    <location>
        <begin position="211"/>
        <end position="272"/>
    </location>
</feature>
<feature type="transmembrane region" description="Helical" evidence="7">
    <location>
        <begin position="12"/>
        <end position="37"/>
    </location>
</feature>
<evidence type="ECO:0000256" key="7">
    <source>
        <dbReference type="SAM" id="Phobius"/>
    </source>
</evidence>
<dbReference type="Gene3D" id="1.20.1510.10">
    <property type="entry name" value="Cation efflux protein transmembrane domain"/>
    <property type="match status" value="1"/>
</dbReference>
<protein>
    <submittedName>
        <fullName evidence="10">Cation diffusion facilitator family transporter</fullName>
    </submittedName>
</protein>
<keyword evidence="11" id="KW-1185">Reference proteome</keyword>
<comment type="similarity">
    <text evidence="2">Belongs to the cation diffusion facilitator (CDF) transporter (TC 2.A.4) family.</text>
</comment>
<keyword evidence="4 7" id="KW-0812">Transmembrane</keyword>
<dbReference type="InterPro" id="IPR058533">
    <property type="entry name" value="Cation_efflux_TM"/>
</dbReference>
<dbReference type="NCBIfam" id="TIGR01297">
    <property type="entry name" value="CDF"/>
    <property type="match status" value="1"/>
</dbReference>
<dbReference type="SUPFAM" id="SSF161111">
    <property type="entry name" value="Cation efflux protein transmembrane domain-like"/>
    <property type="match status" value="1"/>
</dbReference>
<dbReference type="GO" id="GO:0016020">
    <property type="term" value="C:membrane"/>
    <property type="evidence" value="ECO:0007669"/>
    <property type="project" value="UniProtKB-SubCell"/>
</dbReference>
<dbReference type="Pfam" id="PF01545">
    <property type="entry name" value="Cation_efflux"/>
    <property type="match status" value="1"/>
</dbReference>
<feature type="transmembrane region" description="Helical" evidence="7">
    <location>
        <begin position="163"/>
        <end position="189"/>
    </location>
</feature>
<evidence type="ECO:0000256" key="1">
    <source>
        <dbReference type="ARBA" id="ARBA00004141"/>
    </source>
</evidence>
<dbReference type="InterPro" id="IPR027470">
    <property type="entry name" value="Cation_efflux_CTD"/>
</dbReference>
<dbReference type="PANTHER" id="PTHR43840">
    <property type="entry name" value="MITOCHONDRIAL METAL TRANSPORTER 1-RELATED"/>
    <property type="match status" value="1"/>
</dbReference>
<evidence type="ECO:0000256" key="4">
    <source>
        <dbReference type="ARBA" id="ARBA00022692"/>
    </source>
</evidence>
<evidence type="ECO:0000256" key="6">
    <source>
        <dbReference type="ARBA" id="ARBA00023136"/>
    </source>
</evidence>
<proteinExistence type="inferred from homology"/>
<gene>
    <name evidence="10" type="ORF">SAMN04487928_12314</name>
</gene>
<feature type="transmembrane region" description="Helical" evidence="7">
    <location>
        <begin position="78"/>
        <end position="99"/>
    </location>
</feature>
<dbReference type="Gene3D" id="3.30.70.1350">
    <property type="entry name" value="Cation efflux protein, cytoplasmic domain"/>
    <property type="match status" value="1"/>
</dbReference>
<evidence type="ECO:0000259" key="9">
    <source>
        <dbReference type="Pfam" id="PF16916"/>
    </source>
</evidence>
<dbReference type="InterPro" id="IPR036837">
    <property type="entry name" value="Cation_efflux_CTD_sf"/>
</dbReference>
<dbReference type="GO" id="GO:0008324">
    <property type="term" value="F:monoatomic cation transmembrane transporter activity"/>
    <property type="evidence" value="ECO:0007669"/>
    <property type="project" value="InterPro"/>
</dbReference>
<evidence type="ECO:0000313" key="11">
    <source>
        <dbReference type="Proteomes" id="UP000182624"/>
    </source>
</evidence>
<name>A0A1I5WJP4_9FIRM</name>
<keyword evidence="6 7" id="KW-0472">Membrane</keyword>
<dbReference type="Pfam" id="PF16916">
    <property type="entry name" value="ZT_dimer"/>
    <property type="match status" value="1"/>
</dbReference>
<evidence type="ECO:0000256" key="2">
    <source>
        <dbReference type="ARBA" id="ARBA00008114"/>
    </source>
</evidence>
<reference evidence="11" key="1">
    <citation type="submission" date="2016-10" db="EMBL/GenBank/DDBJ databases">
        <authorList>
            <person name="Varghese N."/>
            <person name="Submissions S."/>
        </authorList>
    </citation>
    <scope>NUCLEOTIDE SEQUENCE [LARGE SCALE GENOMIC DNA]</scope>
    <source>
        <strain evidence="11">P18</strain>
    </source>
</reference>
<dbReference type="InterPro" id="IPR050291">
    <property type="entry name" value="CDF_Transporter"/>
</dbReference>
<dbReference type="RefSeq" id="WP_074890054.1">
    <property type="nucleotide sequence ID" value="NZ_FOXO01000023.1"/>
</dbReference>
<evidence type="ECO:0000256" key="5">
    <source>
        <dbReference type="ARBA" id="ARBA00022989"/>
    </source>
</evidence>
<dbReference type="InterPro" id="IPR027469">
    <property type="entry name" value="Cation_efflux_TMD_sf"/>
</dbReference>
<dbReference type="PANTHER" id="PTHR43840:SF50">
    <property type="entry name" value="MANGANESE EFFLUX SYSTEM PROTEIN MNES"/>
    <property type="match status" value="1"/>
</dbReference>
<feature type="transmembrane region" description="Helical" evidence="7">
    <location>
        <begin position="111"/>
        <end position="132"/>
    </location>
</feature>
<dbReference type="FunFam" id="1.20.1510.10:FF:000006">
    <property type="entry name" value="Divalent cation efflux transporter"/>
    <property type="match status" value="1"/>
</dbReference>
<dbReference type="EMBL" id="FOXO01000023">
    <property type="protein sequence ID" value="SFQ19821.1"/>
    <property type="molecule type" value="Genomic_DNA"/>
</dbReference>
<dbReference type="InterPro" id="IPR002524">
    <property type="entry name" value="Cation_efflux"/>
</dbReference>
<organism evidence="10 11">
    <name type="scientific">Butyrivibrio proteoclasticus</name>
    <dbReference type="NCBI Taxonomy" id="43305"/>
    <lineage>
        <taxon>Bacteria</taxon>
        <taxon>Bacillati</taxon>
        <taxon>Bacillota</taxon>
        <taxon>Clostridia</taxon>
        <taxon>Lachnospirales</taxon>
        <taxon>Lachnospiraceae</taxon>
        <taxon>Butyrivibrio</taxon>
    </lineage>
</organism>
<evidence type="ECO:0000259" key="8">
    <source>
        <dbReference type="Pfam" id="PF01545"/>
    </source>
</evidence>
<evidence type="ECO:0000313" key="10">
    <source>
        <dbReference type="EMBL" id="SFQ19821.1"/>
    </source>
</evidence>
<feature type="domain" description="Cation efflux protein transmembrane" evidence="8">
    <location>
        <begin position="12"/>
        <end position="204"/>
    </location>
</feature>
<comment type="subcellular location">
    <subcellularLocation>
        <location evidence="1">Membrane</location>
        <topology evidence="1">Multi-pass membrane protein</topology>
    </subcellularLocation>
</comment>
<evidence type="ECO:0000256" key="3">
    <source>
        <dbReference type="ARBA" id="ARBA00022448"/>
    </source>
</evidence>
<dbReference type="OrthoDB" id="9806522at2"/>
<sequence length="368" mass="40126">MDRTKKIVQTSIVGIIANVLLAAFKAFVGIVSNSVAITMDAVNNLSDAMSSIITIVGTKLSAKEPDKEHPYGYGRIEYLTTMVIGVIILYAGITSLIESVQKIIEPATPDYSAAALVIVTAAILVKILLGLYTKKSGEKLLSDSLVASGKDALNDSIISASTLLAAIIFITTGLSIEAFVGIIIALMIIKTGFETLKETIGEILGARISTEISRSVKNSINSFPEVNGVYDLLIHDYGNQKLVGSAHIEIPDDITVPQIDKLERKIATKVLKDTGIVISGISIYSMNTSNQKATDLRVKVNEIIKDYPNALQMHGLYIDEEEKKITFDLVISFKEKDKKGVIDKVKERVEKLYEGYEVQIALDYDYSD</sequence>